<evidence type="ECO:0000313" key="2">
    <source>
        <dbReference type="Proteomes" id="UP000182517"/>
    </source>
</evidence>
<dbReference type="AlphaFoldDB" id="A0A1L3GTD9"/>
<sequence length="118" mass="13508">MFKKILQDIVEESDGYSAVLMGYDGLAVEQYDQPCEAGDLNPFAVEYAHVLKEMKDTLAILNSGEIEEVTVRTERFQVIIRALSEDYFVILTMACNGNYGKGRYLLSREQFRLLEELQ</sequence>
<dbReference type="Gene3D" id="3.30.450.30">
    <property type="entry name" value="Dynein light chain 2a, cytoplasmic"/>
    <property type="match status" value="1"/>
</dbReference>
<accession>A0A1L3GTD9</accession>
<dbReference type="OrthoDB" id="5513490at2"/>
<evidence type="ECO:0000313" key="1">
    <source>
        <dbReference type="EMBL" id="APG28928.1"/>
    </source>
</evidence>
<reference evidence="1 2" key="1">
    <citation type="journal article" date="2017" name="Genome Announc.">
        <title>Complete Genome Sequences of Two Acetylene-Fermenting Pelobacter acetylenicus Strains.</title>
        <authorList>
            <person name="Sutton J.M."/>
            <person name="Baesman S.M."/>
            <person name="Fierst J.L."/>
            <person name="Poret-Peterson A.T."/>
            <person name="Oremland R.S."/>
            <person name="Dunlap D.S."/>
            <person name="Akob D.M."/>
        </authorList>
    </citation>
    <scope>NUCLEOTIDE SEQUENCE [LARGE SCALE GENOMIC DNA]</scope>
    <source>
        <strain evidence="1 2">SFB93</strain>
    </source>
</reference>
<proteinExistence type="predicted"/>
<dbReference type="Proteomes" id="UP000182517">
    <property type="component" value="Chromosome"/>
</dbReference>
<protein>
    <submittedName>
        <fullName evidence="1">GTPase</fullName>
    </submittedName>
</protein>
<name>A0A1L3GTD9_9BACT</name>
<dbReference type="STRING" id="1842532.A7E78_14500"/>
<gene>
    <name evidence="1" type="ORF">A7E78_14500</name>
</gene>
<dbReference type="KEGG" id="pef:A7E78_14500"/>
<keyword evidence="2" id="KW-1185">Reference proteome</keyword>
<dbReference type="EMBL" id="CP015519">
    <property type="protein sequence ID" value="APG28928.1"/>
    <property type="molecule type" value="Genomic_DNA"/>
</dbReference>
<dbReference type="SUPFAM" id="SSF103196">
    <property type="entry name" value="Roadblock/LC7 domain"/>
    <property type="match status" value="1"/>
</dbReference>
<dbReference type="RefSeq" id="WP_072284952.1">
    <property type="nucleotide sequence ID" value="NZ_CP015519.1"/>
</dbReference>
<organism evidence="1 2">
    <name type="scientific">Syntrophotalea acetylenivorans</name>
    <dbReference type="NCBI Taxonomy" id="1842532"/>
    <lineage>
        <taxon>Bacteria</taxon>
        <taxon>Pseudomonadati</taxon>
        <taxon>Thermodesulfobacteriota</taxon>
        <taxon>Desulfuromonadia</taxon>
        <taxon>Desulfuromonadales</taxon>
        <taxon>Syntrophotaleaceae</taxon>
        <taxon>Syntrophotalea</taxon>
    </lineage>
</organism>